<dbReference type="GO" id="GO:0016740">
    <property type="term" value="F:transferase activity"/>
    <property type="evidence" value="ECO:0007669"/>
    <property type="project" value="UniProtKB-KW"/>
</dbReference>
<dbReference type="RefSeq" id="WP_073196897.1">
    <property type="nucleotide sequence ID" value="NZ_FQXO01000045.1"/>
</dbReference>
<dbReference type="OrthoDB" id="5570877at2"/>
<dbReference type="InterPro" id="IPR016181">
    <property type="entry name" value="Acyl_CoA_acyltransferase"/>
</dbReference>
<evidence type="ECO:0000313" key="1">
    <source>
        <dbReference type="EMBL" id="SHH68563.1"/>
    </source>
</evidence>
<gene>
    <name evidence="1" type="ORF">SAMN02745135_01670</name>
</gene>
<reference evidence="2" key="1">
    <citation type="submission" date="2016-11" db="EMBL/GenBank/DDBJ databases">
        <authorList>
            <person name="Varghese N."/>
            <person name="Submissions S."/>
        </authorList>
    </citation>
    <scope>NUCLEOTIDE SEQUENCE [LARGE SCALE GENOMIC DNA]</scope>
    <source>
        <strain evidence="2">DSM 13643</strain>
    </source>
</reference>
<name>A0A1M5V0V4_9FIRM</name>
<accession>A0A1M5V0V4</accession>
<sequence length="259" mass="31040">MEKIINGFRYVLKKSSEISEEESKHFIDVFNNVFNKNYGMDWFIWKYIDNIYGDSFIVIVYDKDKPIAVRSFWRNDIKDKMESYQPADTSVLQEYRGKGIFSNMTKLVLSEIGDSIIYNYPNQNSFPGYIKLGWKLKYKYHLHPIFSKKVLKNSESIVEIDDKYLNWRFADCPIKKYYYYEYDGRYYLLVRRKNNIYYVLGKFNKEFINKFEKAKAPIMFYYSDKKSKLSILNNKSNLVMKNCDGDNIGYISIIKNDTI</sequence>
<organism evidence="1 2">
    <name type="scientific">Caloranaerobacter azorensis DSM 13643</name>
    <dbReference type="NCBI Taxonomy" id="1121264"/>
    <lineage>
        <taxon>Bacteria</taxon>
        <taxon>Bacillati</taxon>
        <taxon>Bacillota</taxon>
        <taxon>Tissierellia</taxon>
        <taxon>Tissierellales</taxon>
        <taxon>Thermohalobacteraceae</taxon>
        <taxon>Caloranaerobacter</taxon>
    </lineage>
</organism>
<evidence type="ECO:0000313" key="2">
    <source>
        <dbReference type="Proteomes" id="UP000183967"/>
    </source>
</evidence>
<dbReference type="Gene3D" id="3.40.630.30">
    <property type="match status" value="1"/>
</dbReference>
<keyword evidence="2" id="KW-1185">Reference proteome</keyword>
<dbReference type="Pfam" id="PF13527">
    <property type="entry name" value="Acetyltransf_9"/>
    <property type="match status" value="1"/>
</dbReference>
<proteinExistence type="predicted"/>
<keyword evidence="1" id="KW-0808">Transferase</keyword>
<dbReference type="SUPFAM" id="SSF55729">
    <property type="entry name" value="Acyl-CoA N-acyltransferases (Nat)"/>
    <property type="match status" value="1"/>
</dbReference>
<dbReference type="EMBL" id="FQXO01000045">
    <property type="protein sequence ID" value="SHH68563.1"/>
    <property type="molecule type" value="Genomic_DNA"/>
</dbReference>
<dbReference type="Proteomes" id="UP000183967">
    <property type="component" value="Unassembled WGS sequence"/>
</dbReference>
<protein>
    <submittedName>
        <fullName evidence="1">Acetyltransferase (GNAT) domain-containing protein</fullName>
    </submittedName>
</protein>
<dbReference type="AlphaFoldDB" id="A0A1M5V0V4"/>